<dbReference type="InterPro" id="IPR012702">
    <property type="entry name" value="CP_lyase_PhnF"/>
</dbReference>
<reference evidence="5 6" key="1">
    <citation type="submission" date="2018-01" db="EMBL/GenBank/DDBJ databases">
        <title>Genomic Encyclopedia of Archaeal and Bacterial Type Strains, Phase II (KMG-II): from individual species to whole genera.</title>
        <authorList>
            <person name="Goeker M."/>
        </authorList>
    </citation>
    <scope>NUCLEOTIDE SEQUENCE [LARGE SCALE GENOMIC DNA]</scope>
    <source>
        <strain evidence="5 6">DSM 17023</strain>
    </source>
</reference>
<organism evidence="5 6">
    <name type="scientific">Roseibium marinum</name>
    <dbReference type="NCBI Taxonomy" id="281252"/>
    <lineage>
        <taxon>Bacteria</taxon>
        <taxon>Pseudomonadati</taxon>
        <taxon>Pseudomonadota</taxon>
        <taxon>Alphaproteobacteria</taxon>
        <taxon>Hyphomicrobiales</taxon>
        <taxon>Stappiaceae</taxon>
        <taxon>Roseibium</taxon>
    </lineage>
</organism>
<dbReference type="GO" id="GO:0003700">
    <property type="term" value="F:DNA-binding transcription factor activity"/>
    <property type="evidence" value="ECO:0007669"/>
    <property type="project" value="InterPro"/>
</dbReference>
<evidence type="ECO:0000256" key="1">
    <source>
        <dbReference type="ARBA" id="ARBA00023015"/>
    </source>
</evidence>
<proteinExistence type="predicted"/>
<dbReference type="Proteomes" id="UP000236959">
    <property type="component" value="Unassembled WGS sequence"/>
</dbReference>
<name>A0A2S3UYN5_9HYPH</name>
<dbReference type="InterPro" id="IPR050679">
    <property type="entry name" value="Bact_HTH_transcr_reg"/>
</dbReference>
<dbReference type="Pfam" id="PF00392">
    <property type="entry name" value="GntR"/>
    <property type="match status" value="1"/>
</dbReference>
<dbReference type="InterPro" id="IPR036388">
    <property type="entry name" value="WH-like_DNA-bd_sf"/>
</dbReference>
<dbReference type="SUPFAM" id="SSF46785">
    <property type="entry name" value="Winged helix' DNA-binding domain"/>
    <property type="match status" value="1"/>
</dbReference>
<dbReference type="Gene3D" id="1.10.10.10">
    <property type="entry name" value="Winged helix-like DNA-binding domain superfamily/Winged helix DNA-binding domain"/>
    <property type="match status" value="1"/>
</dbReference>
<evidence type="ECO:0000259" key="4">
    <source>
        <dbReference type="PROSITE" id="PS50949"/>
    </source>
</evidence>
<feature type="domain" description="HTH gntR-type" evidence="4">
    <location>
        <begin position="36"/>
        <end position="104"/>
    </location>
</feature>
<gene>
    <name evidence="5" type="ORF">CLV41_102124</name>
</gene>
<dbReference type="GO" id="GO:0045892">
    <property type="term" value="P:negative regulation of DNA-templated transcription"/>
    <property type="evidence" value="ECO:0007669"/>
    <property type="project" value="TreeGrafter"/>
</dbReference>
<dbReference type="PANTHER" id="PTHR44846">
    <property type="entry name" value="MANNOSYL-D-GLYCERATE TRANSPORT/METABOLISM SYSTEM REPRESSOR MNGR-RELATED"/>
    <property type="match status" value="1"/>
</dbReference>
<dbReference type="PANTHER" id="PTHR44846:SF1">
    <property type="entry name" value="MANNOSYL-D-GLYCERATE TRANSPORT_METABOLISM SYSTEM REPRESSOR MNGR-RELATED"/>
    <property type="match status" value="1"/>
</dbReference>
<accession>A0A2S3UYN5</accession>
<dbReference type="SUPFAM" id="SSF64288">
    <property type="entry name" value="Chorismate lyase-like"/>
    <property type="match status" value="1"/>
</dbReference>
<evidence type="ECO:0000256" key="2">
    <source>
        <dbReference type="ARBA" id="ARBA00023125"/>
    </source>
</evidence>
<dbReference type="PRINTS" id="PR00035">
    <property type="entry name" value="HTHGNTR"/>
</dbReference>
<dbReference type="InterPro" id="IPR036390">
    <property type="entry name" value="WH_DNA-bd_sf"/>
</dbReference>
<dbReference type="InterPro" id="IPR000524">
    <property type="entry name" value="Tscrpt_reg_HTH_GntR"/>
</dbReference>
<dbReference type="NCBIfam" id="TIGR02325">
    <property type="entry name" value="C_P_lyase_phnF"/>
    <property type="match status" value="1"/>
</dbReference>
<dbReference type="CDD" id="cd07377">
    <property type="entry name" value="WHTH_GntR"/>
    <property type="match status" value="1"/>
</dbReference>
<dbReference type="InterPro" id="IPR011663">
    <property type="entry name" value="UTRA"/>
</dbReference>
<dbReference type="GO" id="GO:0003677">
    <property type="term" value="F:DNA binding"/>
    <property type="evidence" value="ECO:0007669"/>
    <property type="project" value="UniProtKB-KW"/>
</dbReference>
<keyword evidence="3" id="KW-0804">Transcription</keyword>
<dbReference type="SMART" id="SM00866">
    <property type="entry name" value="UTRA"/>
    <property type="match status" value="1"/>
</dbReference>
<dbReference type="EMBL" id="PPCN01000002">
    <property type="protein sequence ID" value="POF32720.1"/>
    <property type="molecule type" value="Genomic_DNA"/>
</dbReference>
<protein>
    <submittedName>
        <fullName evidence="5">GntR family phosphonate transport system transcriptional regulator</fullName>
    </submittedName>
</protein>
<keyword evidence="6" id="KW-1185">Reference proteome</keyword>
<evidence type="ECO:0000313" key="6">
    <source>
        <dbReference type="Proteomes" id="UP000236959"/>
    </source>
</evidence>
<evidence type="ECO:0000256" key="3">
    <source>
        <dbReference type="ARBA" id="ARBA00023163"/>
    </source>
</evidence>
<dbReference type="PROSITE" id="PS50949">
    <property type="entry name" value="HTH_GNTR"/>
    <property type="match status" value="1"/>
</dbReference>
<dbReference type="Gene3D" id="3.40.1410.10">
    <property type="entry name" value="Chorismate lyase-like"/>
    <property type="match status" value="1"/>
</dbReference>
<dbReference type="AlphaFoldDB" id="A0A2S3UYN5"/>
<sequence>MICLFVYTNNPIDSLVAKFDDGRMTNHSTLDRGAGIAVWRQIMETLKAEIVSGAFGKGSRLPPESELAARFGVNRHTVRRAIAALTGEGILRADQGRGTFVASAPLSYPIGPRTRFSEIVSGQDRAPDGRLIGSASEEADALLANRLDVPLGTALLRVETLRVADGVPMIIATGWFDQTRVPNFVTDYADSGSITTALKRAGITDYRRKETRITAELVEANDARQLGLALGQPVMVMESVNLDMEGRPIQYTRARVAADRMQLVVNEAG</sequence>
<keyword evidence="2" id="KW-0238">DNA-binding</keyword>
<evidence type="ECO:0000313" key="5">
    <source>
        <dbReference type="EMBL" id="POF32720.1"/>
    </source>
</evidence>
<dbReference type="SMART" id="SM00345">
    <property type="entry name" value="HTH_GNTR"/>
    <property type="match status" value="1"/>
</dbReference>
<dbReference type="Pfam" id="PF07702">
    <property type="entry name" value="UTRA"/>
    <property type="match status" value="1"/>
</dbReference>
<comment type="caution">
    <text evidence="5">The sequence shown here is derived from an EMBL/GenBank/DDBJ whole genome shotgun (WGS) entry which is preliminary data.</text>
</comment>
<keyword evidence="1" id="KW-0805">Transcription regulation</keyword>
<dbReference type="InterPro" id="IPR028978">
    <property type="entry name" value="Chorismate_lyase_/UTRA_dom_sf"/>
</dbReference>